<dbReference type="GeneID" id="115928901"/>
<keyword evidence="1" id="KW-0812">Transmembrane</keyword>
<dbReference type="Proteomes" id="UP000007110">
    <property type="component" value="Unassembled WGS sequence"/>
</dbReference>
<dbReference type="KEGG" id="spu:115928901"/>
<name>A0A7M7PLE7_STRPU</name>
<feature type="transmembrane region" description="Helical" evidence="1">
    <location>
        <begin position="15"/>
        <end position="39"/>
    </location>
</feature>
<evidence type="ECO:0000313" key="3">
    <source>
        <dbReference type="Proteomes" id="UP000007110"/>
    </source>
</evidence>
<keyword evidence="3" id="KW-1185">Reference proteome</keyword>
<protein>
    <submittedName>
        <fullName evidence="2">Uncharacterized protein</fullName>
    </submittedName>
</protein>
<dbReference type="RefSeq" id="XP_030852830.1">
    <property type="nucleotide sequence ID" value="XM_030996970.1"/>
</dbReference>
<dbReference type="InParanoid" id="A0A7M7PLE7"/>
<sequence>MFNVAESQHLRETTAVWMMILLVISLLGNIILAIAMVIVCKRKQKKEDITRVRVDPGEAGDPQNLDYELPQQSAVRQHAYQGLKGTGIDNIQEGVYDDIADPEKLEYVNISSQVRKKLFPLNVRRHVETPDCVNDTRDL</sequence>
<dbReference type="AlphaFoldDB" id="A0A7M7PLE7"/>
<reference evidence="2" key="2">
    <citation type="submission" date="2021-01" db="UniProtKB">
        <authorList>
            <consortium name="EnsemblMetazoa"/>
        </authorList>
    </citation>
    <scope>IDENTIFICATION</scope>
</reference>
<keyword evidence="1" id="KW-1133">Transmembrane helix</keyword>
<evidence type="ECO:0000313" key="2">
    <source>
        <dbReference type="EnsemblMetazoa" id="XP_030852830"/>
    </source>
</evidence>
<reference evidence="3" key="1">
    <citation type="submission" date="2015-02" db="EMBL/GenBank/DDBJ databases">
        <title>Genome sequencing for Strongylocentrotus purpuratus.</title>
        <authorList>
            <person name="Murali S."/>
            <person name="Liu Y."/>
            <person name="Vee V."/>
            <person name="English A."/>
            <person name="Wang M."/>
            <person name="Skinner E."/>
            <person name="Han Y."/>
            <person name="Muzny D.M."/>
            <person name="Worley K.C."/>
            <person name="Gibbs R.A."/>
        </authorList>
    </citation>
    <scope>NUCLEOTIDE SEQUENCE</scope>
</reference>
<evidence type="ECO:0000256" key="1">
    <source>
        <dbReference type="SAM" id="Phobius"/>
    </source>
</evidence>
<accession>A0A7M7PLE7</accession>
<dbReference type="EnsemblMetazoa" id="XM_030996970">
    <property type="protein sequence ID" value="XP_030852830"/>
    <property type="gene ID" value="LOC115928901"/>
</dbReference>
<keyword evidence="1" id="KW-0472">Membrane</keyword>
<organism evidence="2 3">
    <name type="scientific">Strongylocentrotus purpuratus</name>
    <name type="common">Purple sea urchin</name>
    <dbReference type="NCBI Taxonomy" id="7668"/>
    <lineage>
        <taxon>Eukaryota</taxon>
        <taxon>Metazoa</taxon>
        <taxon>Echinodermata</taxon>
        <taxon>Eleutherozoa</taxon>
        <taxon>Echinozoa</taxon>
        <taxon>Echinoidea</taxon>
        <taxon>Euechinoidea</taxon>
        <taxon>Echinacea</taxon>
        <taxon>Camarodonta</taxon>
        <taxon>Echinidea</taxon>
        <taxon>Strongylocentrotidae</taxon>
        <taxon>Strongylocentrotus</taxon>
    </lineage>
</organism>
<proteinExistence type="predicted"/>